<dbReference type="PANTHER" id="PTHR19359">
    <property type="entry name" value="CYTOCHROME B5"/>
    <property type="match status" value="1"/>
</dbReference>
<dbReference type="Proteomes" id="UP000717696">
    <property type="component" value="Unassembled WGS sequence"/>
</dbReference>
<dbReference type="GO" id="GO:0020037">
    <property type="term" value="F:heme binding"/>
    <property type="evidence" value="ECO:0007669"/>
    <property type="project" value="TreeGrafter"/>
</dbReference>
<name>A0A9P9IAB3_9HYPO</name>
<dbReference type="SUPFAM" id="SSF55856">
    <property type="entry name" value="Cytochrome b5-like heme/steroid binding domain"/>
    <property type="match status" value="1"/>
</dbReference>
<dbReference type="PANTHER" id="PTHR19359:SF95">
    <property type="entry name" value="CYTOCHROME B5 TYPE B"/>
    <property type="match status" value="1"/>
</dbReference>
<dbReference type="InterPro" id="IPR036400">
    <property type="entry name" value="Cyt_B5-like_heme/steroid_sf"/>
</dbReference>
<organism evidence="7 8">
    <name type="scientific">Dactylonectria estremocensis</name>
    <dbReference type="NCBI Taxonomy" id="1079267"/>
    <lineage>
        <taxon>Eukaryota</taxon>
        <taxon>Fungi</taxon>
        <taxon>Dikarya</taxon>
        <taxon>Ascomycota</taxon>
        <taxon>Pezizomycotina</taxon>
        <taxon>Sordariomycetes</taxon>
        <taxon>Hypocreomycetidae</taxon>
        <taxon>Hypocreales</taxon>
        <taxon>Nectriaceae</taxon>
        <taxon>Dactylonectria</taxon>
    </lineage>
</organism>
<keyword evidence="2" id="KW-0479">Metal-binding</keyword>
<keyword evidence="1" id="KW-0349">Heme</keyword>
<dbReference type="Pfam" id="PF00173">
    <property type="entry name" value="Cyt-b5"/>
    <property type="match status" value="1"/>
</dbReference>
<dbReference type="OrthoDB" id="260519at2759"/>
<reference evidence="7" key="1">
    <citation type="journal article" date="2021" name="Nat. Commun.">
        <title>Genetic determinants of endophytism in the Arabidopsis root mycobiome.</title>
        <authorList>
            <person name="Mesny F."/>
            <person name="Miyauchi S."/>
            <person name="Thiergart T."/>
            <person name="Pickel B."/>
            <person name="Atanasova L."/>
            <person name="Karlsson M."/>
            <person name="Huettel B."/>
            <person name="Barry K.W."/>
            <person name="Haridas S."/>
            <person name="Chen C."/>
            <person name="Bauer D."/>
            <person name="Andreopoulos W."/>
            <person name="Pangilinan J."/>
            <person name="LaButti K."/>
            <person name="Riley R."/>
            <person name="Lipzen A."/>
            <person name="Clum A."/>
            <person name="Drula E."/>
            <person name="Henrissat B."/>
            <person name="Kohler A."/>
            <person name="Grigoriev I.V."/>
            <person name="Martin F.M."/>
            <person name="Hacquard S."/>
        </authorList>
    </citation>
    <scope>NUCLEOTIDE SEQUENCE</scope>
    <source>
        <strain evidence="7">MPI-CAGE-AT-0021</strain>
    </source>
</reference>
<proteinExistence type="inferred from homology"/>
<dbReference type="AlphaFoldDB" id="A0A9P9IAB3"/>
<sequence>MGWMHQQRQSLHKQKHTAAEPHLHDAKQTIVPSTIFIEDTTDPNSYQHVPIEMPNDGLPVIAPSIISASKAKNLLWIVIDDVVYDCTRFASEHPGGSDVLEPFQASDCSWQFWRFHRKEDMLGFGKALRIGVTKGVQNKYKERPRFIGLRGFWGQD</sequence>
<dbReference type="PROSITE" id="PS50255">
    <property type="entry name" value="CYTOCHROME_B5_2"/>
    <property type="match status" value="1"/>
</dbReference>
<evidence type="ECO:0000313" key="7">
    <source>
        <dbReference type="EMBL" id="KAH7113973.1"/>
    </source>
</evidence>
<gene>
    <name evidence="7" type="ORF">B0J13DRAFT_574008</name>
</gene>
<evidence type="ECO:0000256" key="1">
    <source>
        <dbReference type="ARBA" id="ARBA00022617"/>
    </source>
</evidence>
<evidence type="ECO:0000256" key="3">
    <source>
        <dbReference type="ARBA" id="ARBA00023004"/>
    </source>
</evidence>
<dbReference type="SMART" id="SM01117">
    <property type="entry name" value="Cyt-b5"/>
    <property type="match status" value="1"/>
</dbReference>
<feature type="region of interest" description="Disordered" evidence="5">
    <location>
        <begin position="1"/>
        <end position="24"/>
    </location>
</feature>
<comment type="caution">
    <text evidence="7">The sequence shown here is derived from an EMBL/GenBank/DDBJ whole genome shotgun (WGS) entry which is preliminary data.</text>
</comment>
<protein>
    <recommendedName>
        <fullName evidence="6">Cytochrome b5 heme-binding domain-containing protein</fullName>
    </recommendedName>
</protein>
<dbReference type="InterPro" id="IPR001199">
    <property type="entry name" value="Cyt_B5-like_heme/steroid-bd"/>
</dbReference>
<dbReference type="Gene3D" id="3.10.120.10">
    <property type="entry name" value="Cytochrome b5-like heme/steroid binding domain"/>
    <property type="match status" value="1"/>
</dbReference>
<dbReference type="InterPro" id="IPR050668">
    <property type="entry name" value="Cytochrome_b5"/>
</dbReference>
<dbReference type="GO" id="GO:0046872">
    <property type="term" value="F:metal ion binding"/>
    <property type="evidence" value="ECO:0007669"/>
    <property type="project" value="UniProtKB-KW"/>
</dbReference>
<dbReference type="EMBL" id="JAGMUU010000044">
    <property type="protein sequence ID" value="KAH7113973.1"/>
    <property type="molecule type" value="Genomic_DNA"/>
</dbReference>
<keyword evidence="8" id="KW-1185">Reference proteome</keyword>
<evidence type="ECO:0000256" key="2">
    <source>
        <dbReference type="ARBA" id="ARBA00022723"/>
    </source>
</evidence>
<evidence type="ECO:0000256" key="4">
    <source>
        <dbReference type="ARBA" id="ARBA00038168"/>
    </source>
</evidence>
<comment type="similarity">
    <text evidence="4">Belongs to the cytochrome b5 family.</text>
</comment>
<dbReference type="GO" id="GO:0016020">
    <property type="term" value="C:membrane"/>
    <property type="evidence" value="ECO:0007669"/>
    <property type="project" value="TreeGrafter"/>
</dbReference>
<evidence type="ECO:0000259" key="6">
    <source>
        <dbReference type="PROSITE" id="PS50255"/>
    </source>
</evidence>
<evidence type="ECO:0000256" key="5">
    <source>
        <dbReference type="SAM" id="MobiDB-lite"/>
    </source>
</evidence>
<accession>A0A9P9IAB3</accession>
<feature type="domain" description="Cytochrome b5 heme-binding" evidence="6">
    <location>
        <begin position="58"/>
        <end position="134"/>
    </location>
</feature>
<keyword evidence="3" id="KW-0408">Iron</keyword>
<evidence type="ECO:0000313" key="8">
    <source>
        <dbReference type="Proteomes" id="UP000717696"/>
    </source>
</evidence>